<dbReference type="Pfam" id="PF05699">
    <property type="entry name" value="Dimer_Tnp_hAT"/>
    <property type="match status" value="1"/>
</dbReference>
<protein>
    <recommendedName>
        <fullName evidence="1">HAT C-terminal dimerisation domain-containing protein</fullName>
    </recommendedName>
</protein>
<feature type="domain" description="HAT C-terminal dimerisation" evidence="1">
    <location>
        <begin position="77"/>
        <end position="145"/>
    </location>
</feature>
<gene>
    <name evidence="2" type="ORF">OSB04_010895</name>
</gene>
<dbReference type="EMBL" id="JARYMX010000003">
    <property type="protein sequence ID" value="KAJ9556281.1"/>
    <property type="molecule type" value="Genomic_DNA"/>
</dbReference>
<name>A0AA38WPP6_9ASTR</name>
<dbReference type="GO" id="GO:0046983">
    <property type="term" value="F:protein dimerization activity"/>
    <property type="evidence" value="ECO:0007669"/>
    <property type="project" value="InterPro"/>
</dbReference>
<accession>A0AA38WPP6</accession>
<dbReference type="SUPFAM" id="SSF53098">
    <property type="entry name" value="Ribonuclease H-like"/>
    <property type="match status" value="1"/>
</dbReference>
<keyword evidence="3" id="KW-1185">Reference proteome</keyword>
<evidence type="ECO:0000313" key="3">
    <source>
        <dbReference type="Proteomes" id="UP001172457"/>
    </source>
</evidence>
<dbReference type="AlphaFoldDB" id="A0AA38WPP6"/>
<dbReference type="InterPro" id="IPR008906">
    <property type="entry name" value="HATC_C_dom"/>
</dbReference>
<dbReference type="Proteomes" id="UP001172457">
    <property type="component" value="Chromosome 3"/>
</dbReference>
<sequence>MIDKRWDLKLHRHLRAVGLFLKPALFYNDPNIGFDREGLLACIHKLALNEVEEEAIHSELPIYRAAQGIFKNLIAIKKISKLPPAECWAQYGAEALTLQKFAVKVLSLTCSLSGCERNWSVFEQLHSKKRNRLEKQKLNDLVYTKCKCALSRRYDAHDTIDPIILDDTNNQDPHEWLMGVLEDEEDDMVHEVEDFRGPPLQMLWG</sequence>
<proteinExistence type="predicted"/>
<evidence type="ECO:0000313" key="2">
    <source>
        <dbReference type="EMBL" id="KAJ9556281.1"/>
    </source>
</evidence>
<comment type="caution">
    <text evidence="2">The sequence shown here is derived from an EMBL/GenBank/DDBJ whole genome shotgun (WGS) entry which is preliminary data.</text>
</comment>
<dbReference type="InterPro" id="IPR012337">
    <property type="entry name" value="RNaseH-like_sf"/>
</dbReference>
<reference evidence="2" key="1">
    <citation type="submission" date="2023-03" db="EMBL/GenBank/DDBJ databases">
        <title>Chromosome-scale reference genome and RAD-based genetic map of yellow starthistle (Centaurea solstitialis) reveal putative structural variation and QTLs associated with invader traits.</title>
        <authorList>
            <person name="Reatini B."/>
            <person name="Cang F.A."/>
            <person name="Jiang Q."/>
            <person name="Mckibben M.T.W."/>
            <person name="Barker M.S."/>
            <person name="Rieseberg L.H."/>
            <person name="Dlugosch K.M."/>
        </authorList>
    </citation>
    <scope>NUCLEOTIDE SEQUENCE</scope>
    <source>
        <strain evidence="2">CAN-66</strain>
        <tissue evidence="2">Leaf</tissue>
    </source>
</reference>
<evidence type="ECO:0000259" key="1">
    <source>
        <dbReference type="Pfam" id="PF05699"/>
    </source>
</evidence>
<organism evidence="2 3">
    <name type="scientific">Centaurea solstitialis</name>
    <name type="common">yellow star-thistle</name>
    <dbReference type="NCBI Taxonomy" id="347529"/>
    <lineage>
        <taxon>Eukaryota</taxon>
        <taxon>Viridiplantae</taxon>
        <taxon>Streptophyta</taxon>
        <taxon>Embryophyta</taxon>
        <taxon>Tracheophyta</taxon>
        <taxon>Spermatophyta</taxon>
        <taxon>Magnoliopsida</taxon>
        <taxon>eudicotyledons</taxon>
        <taxon>Gunneridae</taxon>
        <taxon>Pentapetalae</taxon>
        <taxon>asterids</taxon>
        <taxon>campanulids</taxon>
        <taxon>Asterales</taxon>
        <taxon>Asteraceae</taxon>
        <taxon>Carduoideae</taxon>
        <taxon>Cardueae</taxon>
        <taxon>Centaureinae</taxon>
        <taxon>Centaurea</taxon>
    </lineage>
</organism>